<dbReference type="InterPro" id="IPR001763">
    <property type="entry name" value="Rhodanese-like_dom"/>
</dbReference>
<feature type="site" description="Interaction with tRNA" evidence="11">
    <location>
        <position position="340"/>
    </location>
</feature>
<dbReference type="RefSeq" id="WP_203367946.1">
    <property type="nucleotide sequence ID" value="NZ_WSFT01000053.1"/>
</dbReference>
<keyword evidence="4 11" id="KW-0819">tRNA processing</keyword>
<evidence type="ECO:0000256" key="8">
    <source>
        <dbReference type="ARBA" id="ARBA00023157"/>
    </source>
</evidence>
<dbReference type="Gene3D" id="2.40.30.10">
    <property type="entry name" value="Translation factors"/>
    <property type="match status" value="1"/>
</dbReference>
<evidence type="ECO:0000256" key="1">
    <source>
        <dbReference type="ARBA" id="ARBA00022490"/>
    </source>
</evidence>
<evidence type="ECO:0000256" key="4">
    <source>
        <dbReference type="ARBA" id="ARBA00022694"/>
    </source>
</evidence>
<dbReference type="EC" id="2.8.1.13" evidence="11"/>
<evidence type="ECO:0000256" key="11">
    <source>
        <dbReference type="HAMAP-Rule" id="MF_00144"/>
    </source>
</evidence>
<organism evidence="13 14">
    <name type="scientific">Anaeromonas frigoriresistens</name>
    <dbReference type="NCBI Taxonomy" id="2683708"/>
    <lineage>
        <taxon>Bacteria</taxon>
        <taxon>Bacillati</taxon>
        <taxon>Bacillota</taxon>
        <taxon>Tissierellia</taxon>
        <taxon>Tissierellales</taxon>
        <taxon>Thermohalobacteraceae</taxon>
        <taxon>Anaeromonas</taxon>
    </lineage>
</organism>
<feature type="region of interest" description="Interaction with tRNA" evidence="11">
    <location>
        <begin position="307"/>
        <end position="308"/>
    </location>
</feature>
<dbReference type="InterPro" id="IPR023382">
    <property type="entry name" value="MnmA-like_central_sf"/>
</dbReference>
<evidence type="ECO:0000256" key="5">
    <source>
        <dbReference type="ARBA" id="ARBA00022741"/>
    </source>
</evidence>
<evidence type="ECO:0000313" key="13">
    <source>
        <dbReference type="EMBL" id="MBS4540048.1"/>
    </source>
</evidence>
<dbReference type="Gene3D" id="3.40.50.620">
    <property type="entry name" value="HUPs"/>
    <property type="match status" value="1"/>
</dbReference>
<dbReference type="InterPro" id="IPR046885">
    <property type="entry name" value="MnmA-like_C"/>
</dbReference>
<dbReference type="Pfam" id="PF20258">
    <property type="entry name" value="tRNA_Me_trans_C"/>
    <property type="match status" value="1"/>
</dbReference>
<name>A0A942UVY1_9FIRM</name>
<dbReference type="GO" id="GO:0005524">
    <property type="term" value="F:ATP binding"/>
    <property type="evidence" value="ECO:0007669"/>
    <property type="project" value="UniProtKB-KW"/>
</dbReference>
<dbReference type="GO" id="GO:0103016">
    <property type="term" value="F:tRNA-uridine 2-sulfurtransferase activity"/>
    <property type="evidence" value="ECO:0007669"/>
    <property type="project" value="UniProtKB-EC"/>
</dbReference>
<dbReference type="Gene3D" id="2.30.30.280">
    <property type="entry name" value="Adenine nucleotide alpha hydrolases-like domains"/>
    <property type="match status" value="1"/>
</dbReference>
<dbReference type="PROSITE" id="PS50206">
    <property type="entry name" value="RHODANESE_3"/>
    <property type="match status" value="1"/>
</dbReference>
<feature type="binding site" evidence="11">
    <location>
        <begin position="9"/>
        <end position="16"/>
    </location>
    <ligand>
        <name>ATP</name>
        <dbReference type="ChEBI" id="CHEBI:30616"/>
    </ligand>
</feature>
<keyword evidence="14" id="KW-1185">Reference proteome</keyword>
<dbReference type="NCBIfam" id="TIGR00420">
    <property type="entry name" value="trmU"/>
    <property type="match status" value="1"/>
</dbReference>
<dbReference type="Pfam" id="PF03054">
    <property type="entry name" value="tRNA_Me_trans"/>
    <property type="match status" value="1"/>
</dbReference>
<dbReference type="GO" id="GO:0005737">
    <property type="term" value="C:cytoplasm"/>
    <property type="evidence" value="ECO:0007669"/>
    <property type="project" value="UniProtKB-SubCell"/>
</dbReference>
<keyword evidence="2 11" id="KW-0820">tRNA-binding</keyword>
<keyword evidence="3 11" id="KW-0808">Transferase</keyword>
<dbReference type="HAMAP" id="MF_00144">
    <property type="entry name" value="tRNA_thiouridyl_MnmA"/>
    <property type="match status" value="1"/>
</dbReference>
<comment type="catalytic activity">
    <reaction evidence="9 11">
        <text>S-sulfanyl-L-cysteinyl-[protein] + uridine(34) in tRNA + AH2 + ATP = 2-thiouridine(34) in tRNA + L-cysteinyl-[protein] + A + AMP + diphosphate + H(+)</text>
        <dbReference type="Rhea" id="RHEA:47032"/>
        <dbReference type="Rhea" id="RHEA-COMP:10131"/>
        <dbReference type="Rhea" id="RHEA-COMP:11726"/>
        <dbReference type="Rhea" id="RHEA-COMP:11727"/>
        <dbReference type="Rhea" id="RHEA-COMP:11728"/>
        <dbReference type="ChEBI" id="CHEBI:13193"/>
        <dbReference type="ChEBI" id="CHEBI:15378"/>
        <dbReference type="ChEBI" id="CHEBI:17499"/>
        <dbReference type="ChEBI" id="CHEBI:29950"/>
        <dbReference type="ChEBI" id="CHEBI:30616"/>
        <dbReference type="ChEBI" id="CHEBI:33019"/>
        <dbReference type="ChEBI" id="CHEBI:61963"/>
        <dbReference type="ChEBI" id="CHEBI:65315"/>
        <dbReference type="ChEBI" id="CHEBI:87170"/>
        <dbReference type="ChEBI" id="CHEBI:456215"/>
        <dbReference type="EC" id="2.8.1.13"/>
    </reaction>
</comment>
<reference evidence="13" key="1">
    <citation type="submission" date="2019-12" db="EMBL/GenBank/DDBJ databases">
        <title>Clostridiaceae gen. nov. sp. nov., isolated from sediment in Xinjiang, China.</title>
        <authorList>
            <person name="Zhang R."/>
        </authorList>
    </citation>
    <scope>NUCLEOTIDE SEQUENCE</scope>
    <source>
        <strain evidence="13">D2Q-11</strain>
    </source>
</reference>
<evidence type="ECO:0000313" key="14">
    <source>
        <dbReference type="Proteomes" id="UP000724672"/>
    </source>
</evidence>
<keyword evidence="7 11" id="KW-0694">RNA-binding</keyword>
<keyword evidence="8" id="KW-1015">Disulfide bond</keyword>
<dbReference type="SUPFAM" id="SSF52402">
    <property type="entry name" value="Adenine nucleotide alpha hydrolases-like"/>
    <property type="match status" value="1"/>
</dbReference>
<dbReference type="EMBL" id="WSFT01000053">
    <property type="protein sequence ID" value="MBS4540048.1"/>
    <property type="molecule type" value="Genomic_DNA"/>
</dbReference>
<comment type="subcellular location">
    <subcellularLocation>
        <location evidence="11">Cytoplasm</location>
    </subcellularLocation>
</comment>
<feature type="binding site" evidence="11">
    <location>
        <position position="35"/>
    </location>
    <ligand>
        <name>ATP</name>
        <dbReference type="ChEBI" id="CHEBI:30616"/>
    </ligand>
</feature>
<evidence type="ECO:0000256" key="2">
    <source>
        <dbReference type="ARBA" id="ARBA00022555"/>
    </source>
</evidence>
<dbReference type="Pfam" id="PF20259">
    <property type="entry name" value="tRNA_Me_trans_M"/>
    <property type="match status" value="1"/>
</dbReference>
<proteinExistence type="inferred from homology"/>
<keyword evidence="1 11" id="KW-0963">Cytoplasm</keyword>
<dbReference type="AlphaFoldDB" id="A0A942UVY1"/>
<dbReference type="GO" id="GO:0000049">
    <property type="term" value="F:tRNA binding"/>
    <property type="evidence" value="ECO:0007669"/>
    <property type="project" value="UniProtKB-KW"/>
</dbReference>
<evidence type="ECO:0000256" key="3">
    <source>
        <dbReference type="ARBA" id="ARBA00022679"/>
    </source>
</evidence>
<keyword evidence="5 11" id="KW-0547">Nucleotide-binding</keyword>
<feature type="site" description="Interaction with tRNA" evidence="11">
    <location>
        <position position="127"/>
    </location>
</feature>
<feature type="region of interest" description="Interaction with tRNA" evidence="11">
    <location>
        <begin position="150"/>
        <end position="152"/>
    </location>
</feature>
<keyword evidence="6 11" id="KW-0067">ATP-binding</keyword>
<feature type="active site" description="Cysteine persulfide intermediate" evidence="11">
    <location>
        <position position="201"/>
    </location>
</feature>
<dbReference type="GO" id="GO:0002143">
    <property type="term" value="P:tRNA wobble position uridine thiolation"/>
    <property type="evidence" value="ECO:0007669"/>
    <property type="project" value="TreeGrafter"/>
</dbReference>
<dbReference type="PANTHER" id="PTHR11933">
    <property type="entry name" value="TRNA 5-METHYLAMINOMETHYL-2-THIOURIDYLATE -METHYLTRANSFERASE"/>
    <property type="match status" value="1"/>
</dbReference>
<dbReference type="InterPro" id="IPR004506">
    <property type="entry name" value="MnmA-like"/>
</dbReference>
<dbReference type="PANTHER" id="PTHR11933:SF5">
    <property type="entry name" value="MITOCHONDRIAL TRNA-SPECIFIC 2-THIOURIDYLASE 1"/>
    <property type="match status" value="1"/>
</dbReference>
<dbReference type="FunFam" id="3.40.50.620:FF:000115">
    <property type="entry name" value="tRNA-specific 2-thiouridylase MnmA"/>
    <property type="match status" value="1"/>
</dbReference>
<feature type="domain" description="Rhodanese" evidence="12">
    <location>
        <begin position="2"/>
        <end position="47"/>
    </location>
</feature>
<evidence type="ECO:0000256" key="6">
    <source>
        <dbReference type="ARBA" id="ARBA00022840"/>
    </source>
</evidence>
<evidence type="ECO:0000256" key="10">
    <source>
        <dbReference type="ARBA" id="ARBA00056575"/>
    </source>
</evidence>
<evidence type="ECO:0000256" key="9">
    <source>
        <dbReference type="ARBA" id="ARBA00051542"/>
    </source>
</evidence>
<dbReference type="InterPro" id="IPR014729">
    <property type="entry name" value="Rossmann-like_a/b/a_fold"/>
</dbReference>
<dbReference type="Proteomes" id="UP000724672">
    <property type="component" value="Unassembled WGS sequence"/>
</dbReference>
<gene>
    <name evidence="11 13" type="primary">mnmA</name>
    <name evidence="13" type="ORF">GOQ27_16340</name>
</gene>
<evidence type="ECO:0000256" key="7">
    <source>
        <dbReference type="ARBA" id="ARBA00022884"/>
    </source>
</evidence>
<accession>A0A942UVY1</accession>
<dbReference type="FunFam" id="2.30.30.280:FF:000001">
    <property type="entry name" value="tRNA-specific 2-thiouridylase MnmA"/>
    <property type="match status" value="1"/>
</dbReference>
<dbReference type="NCBIfam" id="NF001138">
    <property type="entry name" value="PRK00143.1"/>
    <property type="match status" value="1"/>
</dbReference>
<dbReference type="InterPro" id="IPR046884">
    <property type="entry name" value="MnmA-like_central"/>
</dbReference>
<comment type="caution">
    <text evidence="13">The sequence shown here is derived from an EMBL/GenBank/DDBJ whole genome shotgun (WGS) entry which is preliminary data.</text>
</comment>
<comment type="caution">
    <text evidence="11">Lacks conserved residue(s) required for the propagation of feature annotation.</text>
</comment>
<evidence type="ECO:0000259" key="12">
    <source>
        <dbReference type="PROSITE" id="PS50206"/>
    </source>
</evidence>
<feature type="binding site" evidence="11">
    <location>
        <position position="126"/>
    </location>
    <ligand>
        <name>ATP</name>
        <dbReference type="ChEBI" id="CHEBI:30616"/>
    </ligand>
</feature>
<protein>
    <recommendedName>
        <fullName evidence="11">tRNA-specific 2-thiouridylase MnmA</fullName>
        <ecNumber evidence="11">2.8.1.13</ecNumber>
    </recommendedName>
</protein>
<comment type="similarity">
    <text evidence="11">Belongs to the MnmA/TRMU family.</text>
</comment>
<comment type="function">
    <text evidence="10 11">Catalyzes the 2-thiolation of uridine at the wobble position (U34) of tRNA, leading to the formation of s(2)U34.</text>
</comment>
<dbReference type="CDD" id="cd01998">
    <property type="entry name" value="MnmA_TRMU-like"/>
    <property type="match status" value="1"/>
</dbReference>
<sequence length="361" mass="40521">MDKKKVVIGMSGGVDSSVAAYLLKEQGYNVIGVTMQIWQDNGIEKEGGCCSLSAVEDARMVANKLDIPFYVMNFKDIFKKRVIDYFIDEYGKGRTPNPCIACNRYIKFEELLKRSNQLGAYYVATGHYGKIEYDTNKDRYILKKSDSDAKDQSYALYNMTQEQLKHTLMPLGNFDNKEKVRDIARELGLIVADKKDSQEICFVEDDNYSKFIQENADYKIKSGNFIDINGNTIGKHKGITNYTIGQRKGLGLALGKPAYVTDIDAEKNQVIIGDNSDVYGKELIAEDINLISIDSLESPLKVKAKIRYNSQSSDAYLIPIDDDKVKIIFDESVRAITSGQSVVFYDNDVIVGGGTILKKLK</sequence>
<dbReference type="FunFam" id="2.40.30.10:FF:000023">
    <property type="entry name" value="tRNA-specific 2-thiouridylase MnmA"/>
    <property type="match status" value="1"/>
</dbReference>
<feature type="active site" description="Nucleophile" evidence="11">
    <location>
        <position position="102"/>
    </location>
</feature>